<evidence type="ECO:0000313" key="2">
    <source>
        <dbReference type="EMBL" id="KAA6387666.1"/>
    </source>
</evidence>
<feature type="region of interest" description="Disordered" evidence="1">
    <location>
        <begin position="78"/>
        <end position="102"/>
    </location>
</feature>
<evidence type="ECO:0000256" key="1">
    <source>
        <dbReference type="SAM" id="MobiDB-lite"/>
    </source>
</evidence>
<evidence type="ECO:0000313" key="3">
    <source>
        <dbReference type="Proteomes" id="UP000324800"/>
    </source>
</evidence>
<accession>A0A5J4VZK2</accession>
<gene>
    <name evidence="2" type="ORF">EZS28_016809</name>
</gene>
<feature type="compositionally biased region" description="Polar residues" evidence="1">
    <location>
        <begin position="88"/>
        <end position="102"/>
    </location>
</feature>
<comment type="caution">
    <text evidence="2">The sequence shown here is derived from an EMBL/GenBank/DDBJ whole genome shotgun (WGS) entry which is preliminary data.</text>
</comment>
<dbReference type="Proteomes" id="UP000324800">
    <property type="component" value="Unassembled WGS sequence"/>
</dbReference>
<dbReference type="EMBL" id="SNRW01004286">
    <property type="protein sequence ID" value="KAA6387666.1"/>
    <property type="molecule type" value="Genomic_DNA"/>
</dbReference>
<reference evidence="2 3" key="1">
    <citation type="submission" date="2019-03" db="EMBL/GenBank/DDBJ databases">
        <title>Single cell metagenomics reveals metabolic interactions within the superorganism composed of flagellate Streblomastix strix and complex community of Bacteroidetes bacteria on its surface.</title>
        <authorList>
            <person name="Treitli S.C."/>
            <person name="Kolisko M."/>
            <person name="Husnik F."/>
            <person name="Keeling P."/>
            <person name="Hampl V."/>
        </authorList>
    </citation>
    <scope>NUCLEOTIDE SEQUENCE [LARGE SCALE GENOMIC DNA]</scope>
    <source>
        <strain evidence="2">ST1C</strain>
    </source>
</reference>
<protein>
    <submittedName>
        <fullName evidence="2">Uncharacterized protein</fullName>
    </submittedName>
</protein>
<sequence length="127" mass="14505">MFETFSAGRYTNRIGLEENFKSIYNEMPPNKAQKIFAQNPCGFLYQSDDNHMQRDEKHIINDDIFGQTESEGMQSELQISGQRRCRRTSTNETINPSAQSSRIKQIAGGNDYNIGSSMDIDIEQVTQ</sequence>
<organism evidence="2 3">
    <name type="scientific">Streblomastix strix</name>
    <dbReference type="NCBI Taxonomy" id="222440"/>
    <lineage>
        <taxon>Eukaryota</taxon>
        <taxon>Metamonada</taxon>
        <taxon>Preaxostyla</taxon>
        <taxon>Oxymonadida</taxon>
        <taxon>Streblomastigidae</taxon>
        <taxon>Streblomastix</taxon>
    </lineage>
</organism>
<dbReference type="AlphaFoldDB" id="A0A5J4VZK2"/>
<name>A0A5J4VZK2_9EUKA</name>
<proteinExistence type="predicted"/>